<dbReference type="GO" id="GO:0006952">
    <property type="term" value="P:defense response"/>
    <property type="evidence" value="ECO:0007669"/>
    <property type="project" value="UniProtKB-KW"/>
</dbReference>
<sequence length="501" mass="56767">MAAEATIVPVVRILKELSREKFEDEGLVAQLINSSEELEKVRKSWEEKEINDVSPKLLNAVSQVQDITDTFRIENCKRVYLGVISLRSSTVQARFRKKIKELVSGIREESEKMLLEISGKITSAENVDSAKKTGILDLNKEVNKLADFLIRSHSSLFTISVVDVAGSVMTTDLWKSYECETVKEYFQCRAWVPVPEELERRELVTDILKQVGGSKVEKQLDPQKKLRKLFTENRYLVVIINARTPDIWDILKYLFPNSSNGSRVILSFQEADAARCRNMSFFGGESSFKPKYIAYAASEDDGGNDDRALPKQVPDEEISEEVTAVVSMENDILKLAKLTLNSSDKNFLISVAGAAGSGKTALVKTIYESSYTKKNFPCRAWANVYVSQDFDMRSVFADILRQLTQDEVDEESSLDDLESEFTGILYEKRYLVVLDDVHSPGAWYDLKRIFSPQASPIGSRVILITREAYVARSFSPSIFLHQLRPLNEEESGKLFQRRLKA</sequence>
<dbReference type="SUPFAM" id="SSF52540">
    <property type="entry name" value="P-loop containing nucleoside triphosphate hydrolases"/>
    <property type="match status" value="2"/>
</dbReference>
<evidence type="ECO:0000313" key="4">
    <source>
        <dbReference type="Proteomes" id="UP000027120"/>
    </source>
</evidence>
<evidence type="ECO:0000256" key="1">
    <source>
        <dbReference type="ARBA" id="ARBA00022821"/>
    </source>
</evidence>
<dbReference type="Pfam" id="PF00931">
    <property type="entry name" value="NB-ARC"/>
    <property type="match status" value="2"/>
</dbReference>
<evidence type="ECO:0000259" key="2">
    <source>
        <dbReference type="Pfam" id="PF00931"/>
    </source>
</evidence>
<dbReference type="EMBL" id="KK784904">
    <property type="protein sequence ID" value="KDO64933.1"/>
    <property type="molecule type" value="Genomic_DNA"/>
</dbReference>
<keyword evidence="4" id="KW-1185">Reference proteome</keyword>
<evidence type="ECO:0000313" key="3">
    <source>
        <dbReference type="EMBL" id="KDO64933.1"/>
    </source>
</evidence>
<feature type="domain" description="NB-ARC" evidence="2">
    <location>
        <begin position="337"/>
        <end position="497"/>
    </location>
</feature>
<dbReference type="Proteomes" id="UP000027120">
    <property type="component" value="Unassembled WGS sequence"/>
</dbReference>
<accession>A0A067FC60</accession>
<dbReference type="InterPro" id="IPR027417">
    <property type="entry name" value="P-loop_NTPase"/>
</dbReference>
<dbReference type="SMR" id="A0A067FC60"/>
<proteinExistence type="predicted"/>
<dbReference type="PANTHER" id="PTHR36766">
    <property type="entry name" value="PLANT BROAD-SPECTRUM MILDEW RESISTANCE PROTEIN RPW8"/>
    <property type="match status" value="1"/>
</dbReference>
<dbReference type="Gene3D" id="3.40.50.300">
    <property type="entry name" value="P-loop containing nucleotide triphosphate hydrolases"/>
    <property type="match status" value="2"/>
</dbReference>
<keyword evidence="1" id="KW-0611">Plant defense</keyword>
<gene>
    <name evidence="3" type="ORF">CISIN_1g010799mg</name>
</gene>
<protein>
    <recommendedName>
        <fullName evidence="2">NB-ARC domain-containing protein</fullName>
    </recommendedName>
</protein>
<name>A0A067FC60_CITSI</name>
<dbReference type="InterPro" id="IPR002182">
    <property type="entry name" value="NB-ARC"/>
</dbReference>
<dbReference type="AlphaFoldDB" id="A0A067FC60"/>
<reference evidence="3 4" key="1">
    <citation type="submission" date="2014-04" db="EMBL/GenBank/DDBJ databases">
        <authorList>
            <consortium name="International Citrus Genome Consortium"/>
            <person name="Gmitter F."/>
            <person name="Chen C."/>
            <person name="Farmerie W."/>
            <person name="Harkins T."/>
            <person name="Desany B."/>
            <person name="Mohiuddin M."/>
            <person name="Kodira C."/>
            <person name="Borodovsky M."/>
            <person name="Lomsadze A."/>
            <person name="Burns P."/>
            <person name="Jenkins J."/>
            <person name="Prochnik S."/>
            <person name="Shu S."/>
            <person name="Chapman J."/>
            <person name="Pitluck S."/>
            <person name="Schmutz J."/>
            <person name="Rokhsar D."/>
        </authorList>
    </citation>
    <scope>NUCLEOTIDE SEQUENCE</scope>
</reference>
<feature type="domain" description="NB-ARC" evidence="2">
    <location>
        <begin position="140"/>
        <end position="270"/>
    </location>
</feature>
<dbReference type="GO" id="GO:0043531">
    <property type="term" value="F:ADP binding"/>
    <property type="evidence" value="ECO:0007669"/>
    <property type="project" value="InterPro"/>
</dbReference>
<dbReference type="PANTHER" id="PTHR36766:SF63">
    <property type="entry name" value="NB-ARC DOMAIN-CONTAINING PROTEIN"/>
    <property type="match status" value="1"/>
</dbReference>
<dbReference type="PRINTS" id="PR00364">
    <property type="entry name" value="DISEASERSIST"/>
</dbReference>
<organism evidence="3 4">
    <name type="scientific">Citrus sinensis</name>
    <name type="common">Sweet orange</name>
    <name type="synonym">Citrus aurantium var. sinensis</name>
    <dbReference type="NCBI Taxonomy" id="2711"/>
    <lineage>
        <taxon>Eukaryota</taxon>
        <taxon>Viridiplantae</taxon>
        <taxon>Streptophyta</taxon>
        <taxon>Embryophyta</taxon>
        <taxon>Tracheophyta</taxon>
        <taxon>Spermatophyta</taxon>
        <taxon>Magnoliopsida</taxon>
        <taxon>eudicotyledons</taxon>
        <taxon>Gunneridae</taxon>
        <taxon>Pentapetalae</taxon>
        <taxon>rosids</taxon>
        <taxon>malvids</taxon>
        <taxon>Sapindales</taxon>
        <taxon>Rutaceae</taxon>
        <taxon>Aurantioideae</taxon>
        <taxon>Citrus</taxon>
    </lineage>
</organism>